<reference evidence="1" key="1">
    <citation type="journal article" date="2020" name="Nature">
        <title>Giant virus diversity and host interactions through global metagenomics.</title>
        <authorList>
            <person name="Schulz F."/>
            <person name="Roux S."/>
            <person name="Paez-Espino D."/>
            <person name="Jungbluth S."/>
            <person name="Walsh D.A."/>
            <person name="Denef V.J."/>
            <person name="McMahon K.D."/>
            <person name="Konstantinidis K.T."/>
            <person name="Eloe-Fadrosh E.A."/>
            <person name="Kyrpides N.C."/>
            <person name="Woyke T."/>
        </authorList>
    </citation>
    <scope>NUCLEOTIDE SEQUENCE</scope>
    <source>
        <strain evidence="1">GVMAG-M-3300023109-53</strain>
    </source>
</reference>
<proteinExistence type="predicted"/>
<accession>A0A6C0CY61</accession>
<protein>
    <submittedName>
        <fullName evidence="1">Uncharacterized protein</fullName>
    </submittedName>
</protein>
<sequence>METNSELNNVVIEGNNLYEPQKKIKKTKPKILIIEEEDIEIEKVETEEPINVIINKGTGAGGANTNYFGKKFEEKTNNQMRLLNDGYIKNSFTKKHKKVYDYYLSKKFEDKTIIFVLQNGLKMYMKHKYNIELFRCPDEAYIIEYDNGKKVIKILEKKEQNVSGSVETKLWSGPSLKREYELVLGDNFEVYYGFCVSEFLKKKLTSNEKKYTILNTIFNESNIAVLFGDDDNYFETLDTWFSNSL</sequence>
<dbReference type="EMBL" id="MN739503">
    <property type="protein sequence ID" value="QHT08900.1"/>
    <property type="molecule type" value="Genomic_DNA"/>
</dbReference>
<evidence type="ECO:0000313" key="1">
    <source>
        <dbReference type="EMBL" id="QHT08900.1"/>
    </source>
</evidence>
<name>A0A6C0CY61_9ZZZZ</name>
<organism evidence="1">
    <name type="scientific">viral metagenome</name>
    <dbReference type="NCBI Taxonomy" id="1070528"/>
    <lineage>
        <taxon>unclassified sequences</taxon>
        <taxon>metagenomes</taxon>
        <taxon>organismal metagenomes</taxon>
    </lineage>
</organism>
<dbReference type="AlphaFoldDB" id="A0A6C0CY61"/>